<feature type="domain" description="JmjC" evidence="1">
    <location>
        <begin position="99"/>
        <end position="269"/>
    </location>
</feature>
<dbReference type="EMBL" id="JACEFI010000028">
    <property type="protein sequence ID" value="KAH0592626.1"/>
    <property type="molecule type" value="Genomic_DNA"/>
</dbReference>
<protein>
    <recommendedName>
        <fullName evidence="1">JmjC domain-containing protein</fullName>
    </recommendedName>
</protein>
<dbReference type="GO" id="GO:0000785">
    <property type="term" value="C:chromatin"/>
    <property type="evidence" value="ECO:0007669"/>
    <property type="project" value="TreeGrafter"/>
</dbReference>
<keyword evidence="3" id="KW-1185">Reference proteome</keyword>
<proteinExistence type="predicted"/>
<evidence type="ECO:0000313" key="2">
    <source>
        <dbReference type="EMBL" id="KAH0592626.1"/>
    </source>
</evidence>
<accession>A0A9P8M2Y8</accession>
<sequence>MGEELVESLESLVRSDSFSAVITLENLYEVDWKNIEGSLRIPEKSEQWAVEYKPTSIAPGCTTLTCSKSQRFQPPDLSKPAKRPSTSALWNFLEQVVKDPPKGPLHYYVGPRLTEAFDGLLHSGPVLSELGDIPGVTSVYDHLGGKGSGCAFHQEDAHFWSCNLTLFGWKVWILIKEHHTTKFENYIRTFRSDTCAQFVRHQGLLFAPSELHSKGIEFDIRCTGPGDLLITKPRQYHAVVNFTDNYAISTNFVPANEVAFPPKLRVCSSCGLSNFYVLGELRQHISSQQNSHHTERLQRLQKIKKYADEILEEDPCCKMPEFDPNCPPNEEVFRLAAVVRSRAAVSQFYSIVAASRKNGDLRTYKVTKSFEGNISQCVRNIKNSETVSDLQTVRRRHDQIHLYTAIEESKNGQIRCSSDFLNVVCKEVNWTKRMLRDHKLRGRYWKSICEPLDGLLCFIPTSRNAFKVTQDDYINLSQKPTDLDSFHSLLQDSYTRELCSAGRALQDSFMGALLPKFKWETEDVRRLLALPENELLYYMKFEDGTP</sequence>
<organism evidence="2 3">
    <name type="scientific">Metarhizium humberi</name>
    <dbReference type="NCBI Taxonomy" id="2596975"/>
    <lineage>
        <taxon>Eukaryota</taxon>
        <taxon>Fungi</taxon>
        <taxon>Dikarya</taxon>
        <taxon>Ascomycota</taxon>
        <taxon>Pezizomycotina</taxon>
        <taxon>Sordariomycetes</taxon>
        <taxon>Hypocreomycetidae</taxon>
        <taxon>Hypocreales</taxon>
        <taxon>Clavicipitaceae</taxon>
        <taxon>Metarhizium</taxon>
    </lineage>
</organism>
<dbReference type="PROSITE" id="PS51184">
    <property type="entry name" value="JMJC"/>
    <property type="match status" value="1"/>
</dbReference>
<evidence type="ECO:0000259" key="1">
    <source>
        <dbReference type="PROSITE" id="PS51184"/>
    </source>
</evidence>
<dbReference type="AlphaFoldDB" id="A0A9P8M2Y8"/>
<dbReference type="Proteomes" id="UP000764110">
    <property type="component" value="Unassembled WGS sequence"/>
</dbReference>
<dbReference type="GO" id="GO:0005634">
    <property type="term" value="C:nucleus"/>
    <property type="evidence" value="ECO:0007669"/>
    <property type="project" value="TreeGrafter"/>
</dbReference>
<dbReference type="PANTHER" id="PTHR10694:SF7">
    <property type="entry name" value="[HISTONE H3]-TRIMETHYL-L-LYSINE(9) DEMETHYLASE"/>
    <property type="match status" value="1"/>
</dbReference>
<comment type="caution">
    <text evidence="2">The sequence shown here is derived from an EMBL/GenBank/DDBJ whole genome shotgun (WGS) entry which is preliminary data.</text>
</comment>
<dbReference type="SUPFAM" id="SSF51197">
    <property type="entry name" value="Clavaminate synthase-like"/>
    <property type="match status" value="1"/>
</dbReference>
<name>A0A9P8M2Y8_9HYPO</name>
<dbReference type="PANTHER" id="PTHR10694">
    <property type="entry name" value="LYSINE-SPECIFIC DEMETHYLASE"/>
    <property type="match status" value="1"/>
</dbReference>
<dbReference type="GO" id="GO:0051864">
    <property type="term" value="F:histone H3K36 demethylase activity"/>
    <property type="evidence" value="ECO:0007669"/>
    <property type="project" value="TreeGrafter"/>
</dbReference>
<evidence type="ECO:0000313" key="3">
    <source>
        <dbReference type="Proteomes" id="UP000764110"/>
    </source>
</evidence>
<dbReference type="GO" id="GO:0010468">
    <property type="term" value="P:regulation of gene expression"/>
    <property type="evidence" value="ECO:0007669"/>
    <property type="project" value="TreeGrafter"/>
</dbReference>
<dbReference type="Gene3D" id="2.60.120.650">
    <property type="entry name" value="Cupin"/>
    <property type="match status" value="1"/>
</dbReference>
<reference evidence="2 3" key="1">
    <citation type="submission" date="2020-07" db="EMBL/GenBank/DDBJ databases">
        <title>Metarhizium humberi genome.</title>
        <authorList>
            <person name="Lysoe E."/>
        </authorList>
    </citation>
    <scope>NUCLEOTIDE SEQUENCE [LARGE SCALE GENOMIC DNA]</scope>
    <source>
        <strain evidence="2 3">ESALQ1638</strain>
    </source>
</reference>
<dbReference type="SMART" id="SM00558">
    <property type="entry name" value="JmjC"/>
    <property type="match status" value="1"/>
</dbReference>
<gene>
    <name evidence="2" type="ORF">MHUMG1_09616</name>
</gene>
<dbReference type="Pfam" id="PF02373">
    <property type="entry name" value="JmjC"/>
    <property type="match status" value="1"/>
</dbReference>
<dbReference type="GO" id="GO:0032454">
    <property type="term" value="F:histone H3K9 demethylase activity"/>
    <property type="evidence" value="ECO:0007669"/>
    <property type="project" value="TreeGrafter"/>
</dbReference>
<dbReference type="InterPro" id="IPR003347">
    <property type="entry name" value="JmjC_dom"/>
</dbReference>